<dbReference type="Gene3D" id="2.40.100.20">
    <property type="match status" value="1"/>
</dbReference>
<protein>
    <submittedName>
        <fullName evidence="4">Cyclophilin-like fold protein</fullName>
    </submittedName>
</protein>
<evidence type="ECO:0000259" key="3">
    <source>
        <dbReference type="Pfam" id="PF18050"/>
    </source>
</evidence>
<dbReference type="Pfam" id="PF18050">
    <property type="entry name" value="Cyclophil_like2"/>
    <property type="match status" value="1"/>
</dbReference>
<reference evidence="4 5" key="1">
    <citation type="journal article" date="2021" name="ISME Commun">
        <title>Automated analysis of genomic sequences facilitates high-throughput and comprehensive description of bacteria.</title>
        <authorList>
            <person name="Hitch T.C.A."/>
        </authorList>
    </citation>
    <scope>NUCLEOTIDE SEQUENCE [LARGE SCALE GENOMIC DNA]</scope>
    <source>
        <strain evidence="4 5">Sanger_109</strain>
    </source>
</reference>
<dbReference type="Proteomes" id="UP001652442">
    <property type="component" value="Unassembled WGS sequence"/>
</dbReference>
<keyword evidence="2" id="KW-0732">Signal</keyword>
<name>A0ABT2TH93_9FIRM</name>
<accession>A0ABT2TH93</accession>
<dbReference type="EMBL" id="JAOQJQ010000001">
    <property type="protein sequence ID" value="MCU6761548.1"/>
    <property type="molecule type" value="Genomic_DNA"/>
</dbReference>
<keyword evidence="5" id="KW-1185">Reference proteome</keyword>
<comment type="caution">
    <text evidence="4">The sequence shown here is derived from an EMBL/GenBank/DDBJ whole genome shotgun (WGS) entry which is preliminary data.</text>
</comment>
<dbReference type="InterPro" id="IPR029000">
    <property type="entry name" value="Cyclophilin-like_dom_sf"/>
</dbReference>
<proteinExistence type="predicted"/>
<feature type="chain" id="PRO_5047293890" evidence="2">
    <location>
        <begin position="22"/>
        <end position="187"/>
    </location>
</feature>
<feature type="signal peptide" evidence="2">
    <location>
        <begin position="1"/>
        <end position="21"/>
    </location>
</feature>
<feature type="domain" description="Cyclophilin-like" evidence="3">
    <location>
        <begin position="78"/>
        <end position="185"/>
    </location>
</feature>
<feature type="compositionally biased region" description="Polar residues" evidence="1">
    <location>
        <begin position="53"/>
        <end position="70"/>
    </location>
</feature>
<dbReference type="InterPro" id="IPR041183">
    <property type="entry name" value="Cyclophilin-like"/>
</dbReference>
<evidence type="ECO:0000313" key="5">
    <source>
        <dbReference type="Proteomes" id="UP001652442"/>
    </source>
</evidence>
<dbReference type="RefSeq" id="WP_158424343.1">
    <property type="nucleotide sequence ID" value="NZ_JAOQJQ010000001.1"/>
</dbReference>
<feature type="region of interest" description="Disordered" evidence="1">
    <location>
        <begin position="36"/>
        <end position="72"/>
    </location>
</feature>
<evidence type="ECO:0000313" key="4">
    <source>
        <dbReference type="EMBL" id="MCU6761548.1"/>
    </source>
</evidence>
<dbReference type="SUPFAM" id="SSF50891">
    <property type="entry name" value="Cyclophilin-like"/>
    <property type="match status" value="1"/>
</dbReference>
<gene>
    <name evidence="4" type="ORF">OCV88_04225</name>
</gene>
<organism evidence="4 5">
    <name type="scientific">Brotonthovivens ammoniilytica</name>
    <dbReference type="NCBI Taxonomy" id="2981725"/>
    <lineage>
        <taxon>Bacteria</taxon>
        <taxon>Bacillati</taxon>
        <taxon>Bacillota</taxon>
        <taxon>Clostridia</taxon>
        <taxon>Lachnospirales</taxon>
        <taxon>Lachnospiraceae</taxon>
        <taxon>Brotonthovivens</taxon>
    </lineage>
</organism>
<sequence length="187" mass="20406">MKKGILIILSVLLCFNLAACADQQAALSVSRHSSQQEQSEIQNNAEASENKSADSQASTSSPGNVKTPQSGEKKLKLAINGQEFDVTLYDTPAANTLYNMLPLELTFEDFNGIEKIAYMDNALPTKGEPEEFDPDVGDLCLYAPWGNLSIFYQDFRNSNGLISLGHIDSGMEIIGNMNEDFTATLSK</sequence>
<evidence type="ECO:0000256" key="1">
    <source>
        <dbReference type="SAM" id="MobiDB-lite"/>
    </source>
</evidence>
<evidence type="ECO:0000256" key="2">
    <source>
        <dbReference type="SAM" id="SignalP"/>
    </source>
</evidence>